<dbReference type="RefSeq" id="WP_133591921.1">
    <property type="nucleotide sequence ID" value="NZ_SNVV01000010.1"/>
</dbReference>
<evidence type="ECO:0000256" key="4">
    <source>
        <dbReference type="ARBA" id="ARBA00023136"/>
    </source>
</evidence>
<proteinExistence type="predicted"/>
<dbReference type="InterPro" id="IPR000620">
    <property type="entry name" value="EamA_dom"/>
</dbReference>
<feature type="compositionally biased region" description="Low complexity" evidence="5">
    <location>
        <begin position="282"/>
        <end position="302"/>
    </location>
</feature>
<feature type="transmembrane region" description="Helical" evidence="6">
    <location>
        <begin position="33"/>
        <end position="55"/>
    </location>
</feature>
<feature type="transmembrane region" description="Helical" evidence="6">
    <location>
        <begin position="116"/>
        <end position="134"/>
    </location>
</feature>
<protein>
    <submittedName>
        <fullName evidence="8">Drug/metabolite transporter (DMT)-like permease</fullName>
    </submittedName>
</protein>
<evidence type="ECO:0000256" key="2">
    <source>
        <dbReference type="ARBA" id="ARBA00022692"/>
    </source>
</evidence>
<evidence type="ECO:0000256" key="3">
    <source>
        <dbReference type="ARBA" id="ARBA00022989"/>
    </source>
</evidence>
<feature type="transmembrane region" description="Helical" evidence="6">
    <location>
        <begin position="172"/>
        <end position="190"/>
    </location>
</feature>
<dbReference type="GO" id="GO:0016020">
    <property type="term" value="C:membrane"/>
    <property type="evidence" value="ECO:0007669"/>
    <property type="project" value="UniProtKB-SubCell"/>
</dbReference>
<reference evidence="8 9" key="1">
    <citation type="submission" date="2019-03" db="EMBL/GenBank/DDBJ databases">
        <title>Genomic Encyclopedia of Type Strains, Phase IV (KMG-IV): sequencing the most valuable type-strain genomes for metagenomic binning, comparative biology and taxonomic classification.</title>
        <authorList>
            <person name="Goeker M."/>
        </authorList>
    </citation>
    <scope>NUCLEOTIDE SEQUENCE [LARGE SCALE GENOMIC DNA]</scope>
    <source>
        <strain evidence="8 9">DSM 12121</strain>
    </source>
</reference>
<evidence type="ECO:0000313" key="9">
    <source>
        <dbReference type="Proteomes" id="UP000295129"/>
    </source>
</evidence>
<dbReference type="Proteomes" id="UP000295129">
    <property type="component" value="Unassembled WGS sequence"/>
</dbReference>
<organism evidence="8 9">
    <name type="scientific">Azoarcus indigens</name>
    <dbReference type="NCBI Taxonomy" id="29545"/>
    <lineage>
        <taxon>Bacteria</taxon>
        <taxon>Pseudomonadati</taxon>
        <taxon>Pseudomonadota</taxon>
        <taxon>Betaproteobacteria</taxon>
        <taxon>Rhodocyclales</taxon>
        <taxon>Zoogloeaceae</taxon>
        <taxon>Azoarcus</taxon>
    </lineage>
</organism>
<evidence type="ECO:0000313" key="8">
    <source>
        <dbReference type="EMBL" id="TDN49933.1"/>
    </source>
</evidence>
<name>A0A4R6DXE8_9RHOO</name>
<feature type="transmembrane region" description="Helical" evidence="6">
    <location>
        <begin position="67"/>
        <end position="86"/>
    </location>
</feature>
<dbReference type="PANTHER" id="PTHR22911:SF6">
    <property type="entry name" value="SOLUTE CARRIER FAMILY 35 MEMBER G1"/>
    <property type="match status" value="1"/>
</dbReference>
<dbReference type="OrthoDB" id="8524934at2"/>
<keyword evidence="3 6" id="KW-1133">Transmembrane helix</keyword>
<feature type="region of interest" description="Disordered" evidence="5">
    <location>
        <begin position="277"/>
        <end position="302"/>
    </location>
</feature>
<gene>
    <name evidence="8" type="ORF">C7389_11025</name>
</gene>
<feature type="domain" description="EamA" evidence="7">
    <location>
        <begin position="141"/>
        <end position="268"/>
    </location>
</feature>
<keyword evidence="2 6" id="KW-0812">Transmembrane</keyword>
<evidence type="ECO:0000256" key="5">
    <source>
        <dbReference type="SAM" id="MobiDB-lite"/>
    </source>
</evidence>
<accession>A0A4R6DXE8</accession>
<evidence type="ECO:0000256" key="6">
    <source>
        <dbReference type="SAM" id="Phobius"/>
    </source>
</evidence>
<keyword evidence="4 6" id="KW-0472">Membrane</keyword>
<feature type="transmembrane region" description="Helical" evidence="6">
    <location>
        <begin position="140"/>
        <end position="160"/>
    </location>
</feature>
<evidence type="ECO:0000259" key="7">
    <source>
        <dbReference type="Pfam" id="PF00892"/>
    </source>
</evidence>
<dbReference type="AlphaFoldDB" id="A0A4R6DXE8"/>
<dbReference type="InterPro" id="IPR037185">
    <property type="entry name" value="EmrE-like"/>
</dbReference>
<comment type="caution">
    <text evidence="8">The sequence shown here is derived from an EMBL/GenBank/DDBJ whole genome shotgun (WGS) entry which is preliminary data.</text>
</comment>
<sequence>MPSLWMIVASFLFACMGVCVKLGSDEFSTGELVFYRGAVGVLMMWIVARLGGIPLRTPHWRLQLSRGFSGSLALMCYFFALGILPLASAVTLSYTSPIFVALLLVLWFGERLRWPALASVAMGFVGVALLLRPTVQPEQWPGAVAGLCGGLLASLAYVSVRELGRAGEPEVRTVFWFSALTAALGLPWALARGLHLPDLRGFALLAGAGLFGGCAQLAMTRSYRYGRTVVSANLSYTTVLFSSLFGVLLWNELLPLAAWFAIALIVASGIATSLATRPRPPSAQAGGQRPAPAGNAASQTPD</sequence>
<dbReference type="SUPFAM" id="SSF103481">
    <property type="entry name" value="Multidrug resistance efflux transporter EmrE"/>
    <property type="match status" value="2"/>
</dbReference>
<feature type="domain" description="EamA" evidence="7">
    <location>
        <begin position="4"/>
        <end position="131"/>
    </location>
</feature>
<keyword evidence="9" id="KW-1185">Reference proteome</keyword>
<dbReference type="PANTHER" id="PTHR22911">
    <property type="entry name" value="ACYL-MALONYL CONDENSING ENZYME-RELATED"/>
    <property type="match status" value="1"/>
</dbReference>
<feature type="transmembrane region" description="Helical" evidence="6">
    <location>
        <begin position="256"/>
        <end position="275"/>
    </location>
</feature>
<feature type="transmembrane region" description="Helical" evidence="6">
    <location>
        <begin position="202"/>
        <end position="219"/>
    </location>
</feature>
<dbReference type="Pfam" id="PF00892">
    <property type="entry name" value="EamA"/>
    <property type="match status" value="2"/>
</dbReference>
<dbReference type="EMBL" id="SNVV01000010">
    <property type="protein sequence ID" value="TDN49933.1"/>
    <property type="molecule type" value="Genomic_DNA"/>
</dbReference>
<evidence type="ECO:0000256" key="1">
    <source>
        <dbReference type="ARBA" id="ARBA00004141"/>
    </source>
</evidence>
<feature type="transmembrane region" description="Helical" evidence="6">
    <location>
        <begin position="231"/>
        <end position="250"/>
    </location>
</feature>
<comment type="subcellular location">
    <subcellularLocation>
        <location evidence="1">Membrane</location>
        <topology evidence="1">Multi-pass membrane protein</topology>
    </subcellularLocation>
</comment>